<reference evidence="1" key="1">
    <citation type="journal article" date="2015" name="Int. J. Syst. Evol. Microbiol.">
        <title>Rhizobium oryzicola sp. nov., potential plant-growth-promoting endophytic bacteria isolated from rice roots.</title>
        <authorList>
            <person name="Zhang X.X."/>
            <person name="Gao J.S."/>
            <person name="Cao Y.H."/>
            <person name="Sheirdil R.A."/>
            <person name="Wang X.C."/>
            <person name="Zhang L."/>
        </authorList>
    </citation>
    <scope>NUCLEOTIDE SEQUENCE</scope>
    <source>
        <strain evidence="1">05753</strain>
    </source>
</reference>
<proteinExistence type="predicted"/>
<reference evidence="1" key="2">
    <citation type="submission" date="2023-07" db="EMBL/GenBank/DDBJ databases">
        <authorList>
            <person name="Sun H."/>
        </authorList>
    </citation>
    <scope>NUCLEOTIDE SEQUENCE</scope>
    <source>
        <strain evidence="1">05753</strain>
    </source>
</reference>
<dbReference type="SUPFAM" id="SSF81606">
    <property type="entry name" value="PP2C-like"/>
    <property type="match status" value="1"/>
</dbReference>
<accession>A0ABT8SWJ5</accession>
<dbReference type="InterPro" id="IPR036457">
    <property type="entry name" value="PPM-type-like_dom_sf"/>
</dbReference>
<dbReference type="Gene3D" id="3.60.40.10">
    <property type="entry name" value="PPM-type phosphatase domain"/>
    <property type="match status" value="1"/>
</dbReference>
<dbReference type="EMBL" id="JAUKWQ010000002">
    <property type="protein sequence ID" value="MDO1582529.1"/>
    <property type="molecule type" value="Genomic_DNA"/>
</dbReference>
<comment type="caution">
    <text evidence="1">The sequence shown here is derived from an EMBL/GenBank/DDBJ whole genome shotgun (WGS) entry which is preliminary data.</text>
</comment>
<name>A0ABT8SWJ5_9HYPH</name>
<dbReference type="RefSeq" id="WP_302076672.1">
    <property type="nucleotide sequence ID" value="NZ_JAUKWQ010000002.1"/>
</dbReference>
<gene>
    <name evidence="1" type="ORF">Q2T52_10505</name>
</gene>
<dbReference type="Proteomes" id="UP001169006">
    <property type="component" value="Unassembled WGS sequence"/>
</dbReference>
<evidence type="ECO:0000313" key="1">
    <source>
        <dbReference type="EMBL" id="MDO1582529.1"/>
    </source>
</evidence>
<evidence type="ECO:0000313" key="2">
    <source>
        <dbReference type="Proteomes" id="UP001169006"/>
    </source>
</evidence>
<keyword evidence="2" id="KW-1185">Reference proteome</keyword>
<protein>
    <recommendedName>
        <fullName evidence="3">Protein phosphatase 2C domain-containing protein</fullName>
    </recommendedName>
</protein>
<sequence>MPIHLNIIDAVSDPGKFGRANEDRAGYNNHAAFVLDGATGLGDQQFMDGYGSDAAWMAEFAMERLTRDWQAGIDIRELVRRISTDAREVFFATAGEQPRYAWPLAAFAALNAVDGGVTFTGLGDSAVYLLHDDGRSEFLAARPDAFEREQTAARAHLERIGGMGGASSIVNDPTTLADLRKSREGQNTPGGRGWSFGLVPEVADHLTSQEIAMSGGATAIICSDGLVDLVALYHAYDAGSLIRRAATAGLKSLIAELRRFEREIDPNALQYPRFKQSDDTTALLLRIEKT</sequence>
<organism evidence="1 2">
    <name type="scientific">Rhizobium oryzicola</name>
    <dbReference type="NCBI Taxonomy" id="1232668"/>
    <lineage>
        <taxon>Bacteria</taxon>
        <taxon>Pseudomonadati</taxon>
        <taxon>Pseudomonadota</taxon>
        <taxon>Alphaproteobacteria</taxon>
        <taxon>Hyphomicrobiales</taxon>
        <taxon>Rhizobiaceae</taxon>
        <taxon>Rhizobium/Agrobacterium group</taxon>
        <taxon>Rhizobium</taxon>
    </lineage>
</organism>
<evidence type="ECO:0008006" key="3">
    <source>
        <dbReference type="Google" id="ProtNLM"/>
    </source>
</evidence>